<dbReference type="OrthoDB" id="1932566at2"/>
<evidence type="ECO:0000256" key="1">
    <source>
        <dbReference type="SAM" id="MobiDB-lite"/>
    </source>
</evidence>
<sequence>MVYADFTSEEQNEEAENESEQEDQEKQVIELSEEKFEKYDEAGLNPFGDRVEQNELGNNHFKEYIHQMSHQKVEADEKWGFYLITEGRIDWLLNGLNEVDLGESEETYKAILERWANGDFSQADQDHNTIWRMKDGNIGKATGVLSPEEEEEFINSKQ</sequence>
<dbReference type="Pfam" id="PF19754">
    <property type="entry name" value="DUF6241"/>
    <property type="match status" value="1"/>
</dbReference>
<evidence type="ECO:0000313" key="2">
    <source>
        <dbReference type="EMBL" id="GGM33521.1"/>
    </source>
</evidence>
<reference evidence="2" key="2">
    <citation type="submission" date="2020-09" db="EMBL/GenBank/DDBJ databases">
        <authorList>
            <person name="Sun Q."/>
            <person name="Zhou Y."/>
        </authorList>
    </citation>
    <scope>NUCLEOTIDE SEQUENCE</scope>
    <source>
        <strain evidence="2">CGMCC 1.6333</strain>
    </source>
</reference>
<feature type="region of interest" description="Disordered" evidence="1">
    <location>
        <begin position="1"/>
        <end position="26"/>
    </location>
</feature>
<dbReference type="Proteomes" id="UP000618460">
    <property type="component" value="Unassembled WGS sequence"/>
</dbReference>
<dbReference type="EMBL" id="BMLG01000009">
    <property type="protein sequence ID" value="GGM33521.1"/>
    <property type="molecule type" value="Genomic_DNA"/>
</dbReference>
<organism evidence="2 3">
    <name type="scientific">Paraliobacillus quinghaiensis</name>
    <dbReference type="NCBI Taxonomy" id="470815"/>
    <lineage>
        <taxon>Bacteria</taxon>
        <taxon>Bacillati</taxon>
        <taxon>Bacillota</taxon>
        <taxon>Bacilli</taxon>
        <taxon>Bacillales</taxon>
        <taxon>Bacillaceae</taxon>
        <taxon>Paraliobacillus</taxon>
    </lineage>
</organism>
<keyword evidence="3" id="KW-1185">Reference proteome</keyword>
<evidence type="ECO:0000313" key="3">
    <source>
        <dbReference type="Proteomes" id="UP000618460"/>
    </source>
</evidence>
<name>A0A917TST4_9BACI</name>
<accession>A0A917TST4</accession>
<gene>
    <name evidence="2" type="ORF">GCM10011351_19440</name>
</gene>
<protein>
    <submittedName>
        <fullName evidence="2">Uncharacterized protein</fullName>
    </submittedName>
</protein>
<dbReference type="InterPro" id="IPR046208">
    <property type="entry name" value="DUF6241"/>
</dbReference>
<comment type="caution">
    <text evidence="2">The sequence shown here is derived from an EMBL/GenBank/DDBJ whole genome shotgun (WGS) entry which is preliminary data.</text>
</comment>
<proteinExistence type="predicted"/>
<feature type="compositionally biased region" description="Acidic residues" evidence="1">
    <location>
        <begin position="7"/>
        <end position="23"/>
    </location>
</feature>
<reference evidence="2" key="1">
    <citation type="journal article" date="2014" name="Int. J. Syst. Evol. Microbiol.">
        <title>Complete genome sequence of Corynebacterium casei LMG S-19264T (=DSM 44701T), isolated from a smear-ripened cheese.</title>
        <authorList>
            <consortium name="US DOE Joint Genome Institute (JGI-PGF)"/>
            <person name="Walter F."/>
            <person name="Albersmeier A."/>
            <person name="Kalinowski J."/>
            <person name="Ruckert C."/>
        </authorList>
    </citation>
    <scope>NUCLEOTIDE SEQUENCE</scope>
    <source>
        <strain evidence="2">CGMCC 1.6333</strain>
    </source>
</reference>
<dbReference type="AlphaFoldDB" id="A0A917TST4"/>